<evidence type="ECO:0000313" key="2">
    <source>
        <dbReference type="EMBL" id="GAA4961430.1"/>
    </source>
</evidence>
<dbReference type="Proteomes" id="UP001501692">
    <property type="component" value="Unassembled WGS sequence"/>
</dbReference>
<dbReference type="SUPFAM" id="SSF51261">
    <property type="entry name" value="Duplicated hybrid motif"/>
    <property type="match status" value="1"/>
</dbReference>
<accession>A0ABP9H3J1</accession>
<dbReference type="InterPro" id="IPR050570">
    <property type="entry name" value="Cell_wall_metabolism_enzyme"/>
</dbReference>
<evidence type="ECO:0000313" key="3">
    <source>
        <dbReference type="Proteomes" id="UP001501692"/>
    </source>
</evidence>
<dbReference type="InterPro" id="IPR011055">
    <property type="entry name" value="Dup_hybrid_motif"/>
</dbReference>
<dbReference type="CDD" id="cd12797">
    <property type="entry name" value="M23_peptidase"/>
    <property type="match status" value="1"/>
</dbReference>
<keyword evidence="3" id="KW-1185">Reference proteome</keyword>
<dbReference type="Gene3D" id="2.70.70.10">
    <property type="entry name" value="Glucose Permease (Domain IIA)"/>
    <property type="match status" value="1"/>
</dbReference>
<dbReference type="InterPro" id="IPR016047">
    <property type="entry name" value="M23ase_b-sheet_dom"/>
</dbReference>
<sequence>MLCPVFTKIENLKDNTIDFVQSIPKETSLIMQFKTEQKDSTSILNSYKFAHYYGYYEKEKQAYDTLFNYALPFPKGKQFKIIQGYNGDFTHNTNFSRYTIDFNLQIGDTIVGTRDGVVIKVIVKHNKQGTTEKFKPFGNYIMVHHNDNTFAQYVHLKQYGALVKVGDSVKRNQPIALSGFTGLTTTPHLHFGVFKATTNGIESIPIILDSILGKKYIKSKIAKNE</sequence>
<evidence type="ECO:0000259" key="1">
    <source>
        <dbReference type="Pfam" id="PF01551"/>
    </source>
</evidence>
<organism evidence="2 3">
    <name type="scientific">Algibacter aquimarinus</name>
    <dbReference type="NCBI Taxonomy" id="1136748"/>
    <lineage>
        <taxon>Bacteria</taxon>
        <taxon>Pseudomonadati</taxon>
        <taxon>Bacteroidota</taxon>
        <taxon>Flavobacteriia</taxon>
        <taxon>Flavobacteriales</taxon>
        <taxon>Flavobacteriaceae</taxon>
        <taxon>Algibacter</taxon>
    </lineage>
</organism>
<feature type="domain" description="M23ase beta-sheet core" evidence="1">
    <location>
        <begin position="99"/>
        <end position="196"/>
    </location>
</feature>
<dbReference type="Pfam" id="PF01551">
    <property type="entry name" value="Peptidase_M23"/>
    <property type="match status" value="1"/>
</dbReference>
<gene>
    <name evidence="2" type="ORF">GCM10023315_06810</name>
</gene>
<reference evidence="3" key="1">
    <citation type="journal article" date="2019" name="Int. J. Syst. Evol. Microbiol.">
        <title>The Global Catalogue of Microorganisms (GCM) 10K type strain sequencing project: providing services to taxonomists for standard genome sequencing and annotation.</title>
        <authorList>
            <consortium name="The Broad Institute Genomics Platform"/>
            <consortium name="The Broad Institute Genome Sequencing Center for Infectious Disease"/>
            <person name="Wu L."/>
            <person name="Ma J."/>
        </authorList>
    </citation>
    <scope>NUCLEOTIDE SEQUENCE [LARGE SCALE GENOMIC DNA]</scope>
    <source>
        <strain evidence="3">JCM 18287</strain>
    </source>
</reference>
<dbReference type="EMBL" id="BAABJK010000004">
    <property type="protein sequence ID" value="GAA4961430.1"/>
    <property type="molecule type" value="Genomic_DNA"/>
</dbReference>
<comment type="caution">
    <text evidence="2">The sequence shown here is derived from an EMBL/GenBank/DDBJ whole genome shotgun (WGS) entry which is preliminary data.</text>
</comment>
<dbReference type="PANTHER" id="PTHR21666:SF270">
    <property type="entry name" value="MUREIN HYDROLASE ACTIVATOR ENVC"/>
    <property type="match status" value="1"/>
</dbReference>
<protein>
    <recommendedName>
        <fullName evidence="1">M23ase beta-sheet core domain-containing protein</fullName>
    </recommendedName>
</protein>
<name>A0ABP9H3J1_9FLAO</name>
<proteinExistence type="predicted"/>
<dbReference type="PANTHER" id="PTHR21666">
    <property type="entry name" value="PEPTIDASE-RELATED"/>
    <property type="match status" value="1"/>
</dbReference>